<sequence length="348" mass="37753">MSSRRLMTRSYSVGDGRSSYQNVDDVTGSSRVSSRSYLSSVRPEHSCSEEDAAIYQASARNSKGIVSCSGVLEVGTMTEYRIHQRFFAMLKLNAEKNSRELEEPNVWDKETHTSPDGQQDWATGQDRAAGEEDLDTCVNDTGDSHIKKQADIMANGSGRDLTNGSDSLEKCSAPHMTKISPAKKKIKISKGEEGGETTDTQAGKGPEGQTGVNEGGRNSVTSCLAECLTMPVDDMEVEFSQMDRGKNMKQTKKAPQNNTVSSMEDVNGQLDEKGQSYSPGFSSKRQTILGTKNQTCSVAKRPCEQSGDQMSAEETSTSLKNVSVSQLPGLRGEEVSVPAWSHMSSWSA</sequence>
<evidence type="ECO:0000313" key="1">
    <source>
        <dbReference type="EMBL" id="KAJ7994843.1"/>
    </source>
</evidence>
<organism evidence="1 2">
    <name type="scientific">Dallia pectoralis</name>
    <name type="common">Alaska blackfish</name>
    <dbReference type="NCBI Taxonomy" id="75939"/>
    <lineage>
        <taxon>Eukaryota</taxon>
        <taxon>Metazoa</taxon>
        <taxon>Chordata</taxon>
        <taxon>Craniata</taxon>
        <taxon>Vertebrata</taxon>
        <taxon>Euteleostomi</taxon>
        <taxon>Actinopterygii</taxon>
        <taxon>Neopterygii</taxon>
        <taxon>Teleostei</taxon>
        <taxon>Protacanthopterygii</taxon>
        <taxon>Esociformes</taxon>
        <taxon>Umbridae</taxon>
        <taxon>Dallia</taxon>
    </lineage>
</organism>
<protein>
    <submittedName>
        <fullName evidence="1">Uncharacterized protein</fullName>
    </submittedName>
</protein>
<gene>
    <name evidence="1" type="ORF">DPEC_G00253660</name>
</gene>
<dbReference type="EMBL" id="CM055749">
    <property type="protein sequence ID" value="KAJ7994843.1"/>
    <property type="molecule type" value="Genomic_DNA"/>
</dbReference>
<comment type="caution">
    <text evidence="1">The sequence shown here is derived from an EMBL/GenBank/DDBJ whole genome shotgun (WGS) entry which is preliminary data.</text>
</comment>
<name>A0ACC2FU15_DALPE</name>
<dbReference type="Proteomes" id="UP001157502">
    <property type="component" value="Chromosome 22"/>
</dbReference>
<accession>A0ACC2FU15</accession>
<keyword evidence="2" id="KW-1185">Reference proteome</keyword>
<evidence type="ECO:0000313" key="2">
    <source>
        <dbReference type="Proteomes" id="UP001157502"/>
    </source>
</evidence>
<proteinExistence type="predicted"/>
<reference evidence="1" key="1">
    <citation type="submission" date="2021-05" db="EMBL/GenBank/DDBJ databases">
        <authorList>
            <person name="Pan Q."/>
            <person name="Jouanno E."/>
            <person name="Zahm M."/>
            <person name="Klopp C."/>
            <person name="Cabau C."/>
            <person name="Louis A."/>
            <person name="Berthelot C."/>
            <person name="Parey E."/>
            <person name="Roest Crollius H."/>
            <person name="Montfort J."/>
            <person name="Robinson-Rechavi M."/>
            <person name="Bouchez O."/>
            <person name="Lampietro C."/>
            <person name="Lopez Roques C."/>
            <person name="Donnadieu C."/>
            <person name="Postlethwait J."/>
            <person name="Bobe J."/>
            <person name="Dillon D."/>
            <person name="Chandos A."/>
            <person name="von Hippel F."/>
            <person name="Guiguen Y."/>
        </authorList>
    </citation>
    <scope>NUCLEOTIDE SEQUENCE</scope>
    <source>
        <strain evidence="1">YG-Jan2019</strain>
    </source>
</reference>